<proteinExistence type="predicted"/>
<dbReference type="RefSeq" id="WP_011590797.1">
    <property type="nucleotide sequence ID" value="NC_008261.1"/>
</dbReference>
<dbReference type="AlphaFoldDB" id="A0A0H2YU19"/>
<dbReference type="Proteomes" id="UP000001823">
    <property type="component" value="Chromosome"/>
</dbReference>
<reference evidence="1 2" key="1">
    <citation type="journal article" date="2006" name="Genome Res.">
        <title>Skewed genomic variability in strains of the toxigenic bacterial pathogen, Clostridium perfringens.</title>
        <authorList>
            <person name="Myers G.S."/>
            <person name="Rasko D.A."/>
            <person name="Cheung J.K."/>
            <person name="Ravel J."/>
            <person name="Seshadri R."/>
            <person name="Deboy R.T."/>
            <person name="Ren Q."/>
            <person name="Varga J."/>
            <person name="Awad M.M."/>
            <person name="Brinkac L.M."/>
            <person name="Daugherty S.C."/>
            <person name="Haft D.H."/>
            <person name="Dodson R.J."/>
            <person name="Madupu R."/>
            <person name="Nelson W.C."/>
            <person name="Rosovitz M.J."/>
            <person name="Sullivan S.A."/>
            <person name="Khouri H."/>
            <person name="Dimitrov G.I."/>
            <person name="Watkins K.L."/>
            <person name="Mulligan S."/>
            <person name="Benton J."/>
            <person name="Radune D."/>
            <person name="Fisher D.J."/>
            <person name="Atkins H.S."/>
            <person name="Hiscox T."/>
            <person name="Jost B.H."/>
            <person name="Billington S.J."/>
            <person name="Songer J.G."/>
            <person name="McClane B.A."/>
            <person name="Titball R.W."/>
            <person name="Rood J.I."/>
            <person name="Melville S.B."/>
            <person name="Paulsen I.T."/>
        </authorList>
    </citation>
    <scope>NUCLEOTIDE SEQUENCE [LARGE SCALE GENOMIC DNA]</scope>
    <source>
        <strain evidence="2">ATCC 13124 / DSM 756 / JCM 1290 / NCIMB 6125 / NCTC 8237 / S 107 / Type A</strain>
    </source>
</reference>
<protein>
    <submittedName>
        <fullName evidence="1">Uncharacterized protein</fullName>
    </submittedName>
</protein>
<evidence type="ECO:0000313" key="2">
    <source>
        <dbReference type="Proteomes" id="UP000001823"/>
    </source>
</evidence>
<dbReference type="KEGG" id="cpf:CPF_1596"/>
<evidence type="ECO:0000313" key="1">
    <source>
        <dbReference type="EMBL" id="ABG84599.1"/>
    </source>
</evidence>
<dbReference type="EMBL" id="CP000246">
    <property type="protein sequence ID" value="ABG84599.1"/>
    <property type="molecule type" value="Genomic_DNA"/>
</dbReference>
<name>A0A0H2YU19_CLOP1</name>
<accession>A0A0H2YU19</accession>
<keyword evidence="2" id="KW-1185">Reference proteome</keyword>
<sequence>MKLSKEEFVARYVNDLKKKRKAKELEYDKYKFTTIAIARGRNNRKYYD</sequence>
<gene>
    <name evidence="1" type="ordered locus">CPF_1596</name>
</gene>
<dbReference type="PaxDb" id="195103-CPF_1596"/>
<dbReference type="HOGENOM" id="CLU_3151336_0_0_9"/>
<dbReference type="STRING" id="195103.CPF_1596"/>
<organism evidence="1 2">
    <name type="scientific">Clostridium perfringens (strain ATCC 13124 / DSM 756 / JCM 1290 / NCIMB 6125 / NCTC 8237 / Type A)</name>
    <dbReference type="NCBI Taxonomy" id="195103"/>
    <lineage>
        <taxon>Bacteria</taxon>
        <taxon>Bacillati</taxon>
        <taxon>Bacillota</taxon>
        <taxon>Clostridia</taxon>
        <taxon>Eubacteriales</taxon>
        <taxon>Clostridiaceae</taxon>
        <taxon>Clostridium</taxon>
    </lineage>
</organism>